<proteinExistence type="predicted"/>
<organism evidence="2 3">
    <name type="scientific">Aquirufa esocilacus</name>
    <dbReference type="NCBI Taxonomy" id="3096513"/>
    <lineage>
        <taxon>Bacteria</taxon>
        <taxon>Pseudomonadati</taxon>
        <taxon>Bacteroidota</taxon>
        <taxon>Cytophagia</taxon>
        <taxon>Cytophagales</taxon>
        <taxon>Flectobacillaceae</taxon>
        <taxon>Aquirufa</taxon>
    </lineage>
</organism>
<gene>
    <name evidence="2" type="ORF">SKC37_11060</name>
</gene>
<evidence type="ECO:0000313" key="2">
    <source>
        <dbReference type="EMBL" id="MFD3409200.1"/>
    </source>
</evidence>
<dbReference type="Proteomes" id="UP001598019">
    <property type="component" value="Unassembled WGS sequence"/>
</dbReference>
<keyword evidence="3" id="KW-1185">Reference proteome</keyword>
<accession>A0ABW6DN25</accession>
<dbReference type="Pfam" id="PF13584">
    <property type="entry name" value="BatD"/>
    <property type="match status" value="1"/>
</dbReference>
<dbReference type="InterPro" id="IPR025738">
    <property type="entry name" value="BatD"/>
</dbReference>
<keyword evidence="1" id="KW-0472">Membrane</keyword>
<name>A0ABW6DN25_9BACT</name>
<dbReference type="PANTHER" id="PTHR40940:SF2">
    <property type="entry name" value="BATD"/>
    <property type="match status" value="1"/>
</dbReference>
<keyword evidence="1" id="KW-0812">Transmembrane</keyword>
<feature type="transmembrane region" description="Helical" evidence="1">
    <location>
        <begin position="433"/>
        <end position="453"/>
    </location>
</feature>
<dbReference type="PANTHER" id="PTHR40940">
    <property type="entry name" value="PROTEIN BATD-RELATED"/>
    <property type="match status" value="1"/>
</dbReference>
<sequence length="457" mass="52082">MRRIFCFFLLFFLTIQGVYAQATLLMTEKSITLEENFALSFVIKSANQSVETPNYKFPELPGLRKLGVSRAKATDIQNGEPVYSFTFSQYYQAVNPGTLLIPTAEVVVNQQSLKVEGFALQVTASEQKEEVVEENKAQIEELFKGQNSVFLALSSTQFQPYVGQGFSLKFSLFIPDDNSTRYSFDRNDIQIPALIQKIRPKNCWEESFGLQEVKVSKVVYKNKKYTEYRFFQSTYFALDAKKIFIPALSLYLLKNSEKVTFSSKPLVISPKELPNHPLKGKVPVGDFHLEESVSRNTLVTGDSVIYLSSVIGDGNSILWESKLTESDYFLNFLPLGSQSSVFPYGDKMLGNKTEKILIIPSQPGKFALKSYFNWIYFNTRTATYDTLHSGIVLTVSGQPSDRLLNTQSETMLLYRGLEKLTAEKVIGYRWMDWRLIFNILLGLLILWLVFLMIKAKK</sequence>
<reference evidence="2 3" key="1">
    <citation type="submission" date="2024-03" db="EMBL/GenBank/DDBJ databases">
        <title>Aquirufa genome sequencing.</title>
        <authorList>
            <person name="Pitt A."/>
            <person name="Hahn M.W."/>
        </authorList>
    </citation>
    <scope>NUCLEOTIDE SEQUENCE [LARGE SCALE GENOMIC DNA]</scope>
    <source>
        <strain evidence="2 3">HETE-83D</strain>
    </source>
</reference>
<evidence type="ECO:0000256" key="1">
    <source>
        <dbReference type="SAM" id="Phobius"/>
    </source>
</evidence>
<dbReference type="EMBL" id="JBBKXX010000003">
    <property type="protein sequence ID" value="MFD3409200.1"/>
    <property type="molecule type" value="Genomic_DNA"/>
</dbReference>
<evidence type="ECO:0000313" key="3">
    <source>
        <dbReference type="Proteomes" id="UP001598019"/>
    </source>
</evidence>
<comment type="caution">
    <text evidence="2">The sequence shown here is derived from an EMBL/GenBank/DDBJ whole genome shotgun (WGS) entry which is preliminary data.</text>
</comment>
<dbReference type="RefSeq" id="WP_377981528.1">
    <property type="nucleotide sequence ID" value="NZ_JBBKXX010000003.1"/>
</dbReference>
<protein>
    <submittedName>
        <fullName evidence="2">BatD family protein</fullName>
    </submittedName>
</protein>
<keyword evidence="1" id="KW-1133">Transmembrane helix</keyword>